<dbReference type="Proteomes" id="UP000471031">
    <property type="component" value="Unassembled WGS sequence"/>
</dbReference>
<reference evidence="1 2" key="1">
    <citation type="submission" date="2020-01" db="EMBL/GenBank/DDBJ databases">
        <title>Whole genome sequence of Heliobacterium gestii DSM 11169.</title>
        <authorList>
            <person name="Kyndt J.A."/>
            <person name="Meyer T.E."/>
        </authorList>
    </citation>
    <scope>NUCLEOTIDE SEQUENCE [LARGE SCALE GENOMIC DNA]</scope>
    <source>
        <strain evidence="1 2">DSM 11169</strain>
    </source>
</reference>
<accession>A0A845LBW7</accession>
<gene>
    <name evidence="1" type="ORF">GTO89_03015</name>
</gene>
<evidence type="ECO:0000313" key="2">
    <source>
        <dbReference type="Proteomes" id="UP000471031"/>
    </source>
</evidence>
<dbReference type="RefSeq" id="WP_161260591.1">
    <property type="nucleotide sequence ID" value="NZ_JAFBDC010000002.1"/>
</dbReference>
<protein>
    <submittedName>
        <fullName evidence="1">Uncharacterized protein</fullName>
    </submittedName>
</protein>
<name>A0A845LBW7_HELGE</name>
<evidence type="ECO:0000313" key="1">
    <source>
        <dbReference type="EMBL" id="MZP42005.1"/>
    </source>
</evidence>
<comment type="caution">
    <text evidence="1">The sequence shown here is derived from an EMBL/GenBank/DDBJ whole genome shotgun (WGS) entry which is preliminary data.</text>
</comment>
<organism evidence="1 2">
    <name type="scientific">Heliomicrobium gestii</name>
    <name type="common">Heliobacterium gestii</name>
    <dbReference type="NCBI Taxonomy" id="2699"/>
    <lineage>
        <taxon>Bacteria</taxon>
        <taxon>Bacillati</taxon>
        <taxon>Bacillota</taxon>
        <taxon>Clostridia</taxon>
        <taxon>Eubacteriales</taxon>
        <taxon>Heliobacteriaceae</taxon>
        <taxon>Heliomicrobium</taxon>
    </lineage>
</organism>
<sequence>MSLSEAADGVVAWFAVNGTATGVSVAGVAADSPPAGDAVVDGVVVDEDSAGAGVSALLGVDGVGALQPFVKNTATTPMAMM</sequence>
<dbReference type="EMBL" id="WXEX01000002">
    <property type="protein sequence ID" value="MZP42005.1"/>
    <property type="molecule type" value="Genomic_DNA"/>
</dbReference>
<proteinExistence type="predicted"/>
<keyword evidence="2" id="KW-1185">Reference proteome</keyword>
<dbReference type="AlphaFoldDB" id="A0A845LBW7"/>